<dbReference type="RefSeq" id="WP_218144176.1">
    <property type="nucleotide sequence ID" value="NZ_FOPC01000024.1"/>
</dbReference>
<dbReference type="AlphaFoldDB" id="A0A1I2XY49"/>
<keyword evidence="2" id="KW-1185">Reference proteome</keyword>
<reference evidence="2" key="1">
    <citation type="submission" date="2016-10" db="EMBL/GenBank/DDBJ databases">
        <authorList>
            <person name="Varghese N."/>
            <person name="Submissions S."/>
        </authorList>
    </citation>
    <scope>NUCLEOTIDE SEQUENCE [LARGE SCALE GENOMIC DNA]</scope>
    <source>
        <strain evidence="2">DSM 19315</strain>
    </source>
</reference>
<protein>
    <submittedName>
        <fullName evidence="1">Uncharacterized protein</fullName>
    </submittedName>
</protein>
<dbReference type="EMBL" id="FOPC01000024">
    <property type="protein sequence ID" value="SFH17001.1"/>
    <property type="molecule type" value="Genomic_DNA"/>
</dbReference>
<organism evidence="1 2">
    <name type="scientific">Algoriphagus hitonicola</name>
    <dbReference type="NCBI Taxonomy" id="435880"/>
    <lineage>
        <taxon>Bacteria</taxon>
        <taxon>Pseudomonadati</taxon>
        <taxon>Bacteroidota</taxon>
        <taxon>Cytophagia</taxon>
        <taxon>Cytophagales</taxon>
        <taxon>Cyclobacteriaceae</taxon>
        <taxon>Algoriphagus</taxon>
    </lineage>
</organism>
<proteinExistence type="predicted"/>
<dbReference type="Proteomes" id="UP000199642">
    <property type="component" value="Unassembled WGS sequence"/>
</dbReference>
<accession>A0A1I2XY49</accession>
<feature type="non-terminal residue" evidence="1">
    <location>
        <position position="1"/>
    </location>
</feature>
<evidence type="ECO:0000313" key="1">
    <source>
        <dbReference type="EMBL" id="SFH17001.1"/>
    </source>
</evidence>
<gene>
    <name evidence="1" type="ORF">SAMN04487988_1241</name>
</gene>
<evidence type="ECO:0000313" key="2">
    <source>
        <dbReference type="Proteomes" id="UP000199642"/>
    </source>
</evidence>
<name>A0A1I2XY49_9BACT</name>
<sequence length="147" mass="17154">LLSQVFTIFFALHHFKELEGGLFRQLWTADPLHRVASCIFSVFSARLSGPVRPVPSEQECKGKRSFFLRKTIGIFFFFRSPHHKRHNSPKTTPDSSTFLSPVKHRLCRLGVQISGYYLTLQYSYKKYSLFSPNLLKTNRKKLRKKMA</sequence>